<reference evidence="5 6" key="1">
    <citation type="submission" date="2021-05" db="EMBL/GenBank/DDBJ databases">
        <title>A novel Methanospirillum isolate from a pyrite-forming mixed culture.</title>
        <authorList>
            <person name="Bunk B."/>
            <person name="Sproer C."/>
            <person name="Spring S."/>
            <person name="Pester M."/>
        </authorList>
    </citation>
    <scope>NUCLEOTIDE SEQUENCE [LARGE SCALE GENOMIC DNA]</scope>
    <source>
        <strain evidence="5 6">J.3.6.1-F.2.7.3</strain>
    </source>
</reference>
<dbReference type="EMBL" id="CP075546">
    <property type="protein sequence ID" value="QVV88367.1"/>
    <property type="molecule type" value="Genomic_DNA"/>
</dbReference>
<dbReference type="PANTHER" id="PTHR30314:SF10">
    <property type="entry name" value="TUBULIN-LIKE PROTEIN CETZ"/>
    <property type="match status" value="1"/>
</dbReference>
<dbReference type="SMART" id="SM00864">
    <property type="entry name" value="Tubulin"/>
    <property type="match status" value="1"/>
</dbReference>
<accession>A0A8E7B0X1</accession>
<evidence type="ECO:0000256" key="1">
    <source>
        <dbReference type="ARBA" id="ARBA00022741"/>
    </source>
</evidence>
<dbReference type="RefSeq" id="WP_214419182.1">
    <property type="nucleotide sequence ID" value="NZ_CP075546.1"/>
</dbReference>
<dbReference type="InterPro" id="IPR036525">
    <property type="entry name" value="Tubulin/FtsZ_GTPase_sf"/>
</dbReference>
<evidence type="ECO:0000256" key="2">
    <source>
        <dbReference type="ARBA" id="ARBA00023134"/>
    </source>
</evidence>
<dbReference type="Proteomes" id="UP000680656">
    <property type="component" value="Chromosome"/>
</dbReference>
<dbReference type="GO" id="GO:0032153">
    <property type="term" value="C:cell division site"/>
    <property type="evidence" value="ECO:0007669"/>
    <property type="project" value="TreeGrafter"/>
</dbReference>
<dbReference type="GO" id="GO:0051301">
    <property type="term" value="P:cell division"/>
    <property type="evidence" value="ECO:0007669"/>
    <property type="project" value="TreeGrafter"/>
</dbReference>
<dbReference type="PRINTS" id="PR00423">
    <property type="entry name" value="CELLDVISFTSZ"/>
</dbReference>
<evidence type="ECO:0000256" key="3">
    <source>
        <dbReference type="SAM" id="MobiDB-lite"/>
    </source>
</evidence>
<dbReference type="KEGG" id="mrtj:KHC33_13695"/>
<dbReference type="GeneID" id="65098257"/>
<dbReference type="InterPro" id="IPR003008">
    <property type="entry name" value="Tubulin_FtsZ_GTPase"/>
</dbReference>
<dbReference type="InterPro" id="IPR045061">
    <property type="entry name" value="FtsZ/CetZ"/>
</dbReference>
<dbReference type="AlphaFoldDB" id="A0A8E7B0X1"/>
<dbReference type="PANTHER" id="PTHR30314">
    <property type="entry name" value="CELL DIVISION PROTEIN FTSZ-RELATED"/>
    <property type="match status" value="1"/>
</dbReference>
<dbReference type="Pfam" id="PF00091">
    <property type="entry name" value="Tubulin"/>
    <property type="match status" value="1"/>
</dbReference>
<organism evidence="5 6">
    <name type="scientific">Methanospirillum purgamenti</name>
    <dbReference type="NCBI Taxonomy" id="2834276"/>
    <lineage>
        <taxon>Archaea</taxon>
        <taxon>Methanobacteriati</taxon>
        <taxon>Methanobacteriota</taxon>
        <taxon>Stenosarchaea group</taxon>
        <taxon>Methanomicrobia</taxon>
        <taxon>Methanomicrobiales</taxon>
        <taxon>Methanospirillaceae</taxon>
        <taxon>Methanospirillum</taxon>
    </lineage>
</organism>
<dbReference type="SUPFAM" id="SSF52490">
    <property type="entry name" value="Tubulin nucleotide-binding domain-like"/>
    <property type="match status" value="1"/>
</dbReference>
<feature type="region of interest" description="Disordered" evidence="3">
    <location>
        <begin position="718"/>
        <end position="737"/>
    </location>
</feature>
<dbReference type="GO" id="GO:0005737">
    <property type="term" value="C:cytoplasm"/>
    <property type="evidence" value="ECO:0007669"/>
    <property type="project" value="TreeGrafter"/>
</dbReference>
<feature type="domain" description="Tubulin/FtsZ GTPase" evidence="4">
    <location>
        <begin position="2"/>
        <end position="226"/>
    </location>
</feature>
<evidence type="ECO:0000313" key="6">
    <source>
        <dbReference type="Proteomes" id="UP000680656"/>
    </source>
</evidence>
<dbReference type="GO" id="GO:0005525">
    <property type="term" value="F:GTP binding"/>
    <property type="evidence" value="ECO:0007669"/>
    <property type="project" value="UniProtKB-KW"/>
</dbReference>
<protein>
    <recommendedName>
        <fullName evidence="4">Tubulin/FtsZ GTPase domain-containing protein</fullName>
    </recommendedName>
</protein>
<proteinExistence type="predicted"/>
<dbReference type="Gene3D" id="3.40.50.1440">
    <property type="entry name" value="Tubulin/FtsZ, GTPase domain"/>
    <property type="match status" value="1"/>
</dbReference>
<sequence>MKALLIGCGQGGSKLTEAIMKMQCATFGKDIQGKPIKKQFDAVVINTTPQDLGDVDQNLIDAKRQLLIGTGFVQTSGHGAGGNPSLGTLAANHDALRIAAKIEEILLEINRNSEMNDVDAIFIISALGGGSGSGMGPVIAQILKDYYFEDQYPVIGIVTLPAKQEGRIPTYNGFISLQSWLKESNFDGIITISLGGKFLFNMDDSLRYYSKFNKAVAKAIYILFGGDSTGSRSSNVDVNDILSTIKEGGGLCTLGHFSTNISGINGKGTKEEEVLLTYHDSSDEVRGWKDQKLLKSLIQACNKNNLFLPVDFRSARSALLVFKDSESFEITRQAAQQSANWLEECIEGNVRHSDISYKHFKLIADNSIVESLYDDHEIDPSTDIELSRNESIEIALLLSGLRDVHIVQEMKKVAEEVRRFSNPPRGERLLAETLGIPIGEKINHTMLLPCSDLRDNVAAQTQSKAIREALNEFIEDHSRMDPILNKEHLKKNIRVTDVRPIPSEITCGKTSSIRTKINCFEIDIRLDNTHDNTHYIRTYGLHIKSFETNKEENNNRITWDIPEYLFKKPGWNNKEQQIIDDVTAVIDQKSEFITGIGRYPYCNGLIRNHVYRIRTIKRSKEKGACNLAYLIWISAQPHPVIIEFEIIEKIQNAGKWDEVEPLFNVLFEKEDEIPSSEKIIKILNHLGFQKAIKSKKNSYEELVNSKKPFNCEDIEFSSEGTKESKSFLQERGVENEE</sequence>
<dbReference type="Pfam" id="PF21011">
    <property type="entry name" value="CetZ_C"/>
    <property type="match status" value="1"/>
</dbReference>
<keyword evidence="1" id="KW-0547">Nucleotide-binding</keyword>
<keyword evidence="6" id="KW-1185">Reference proteome</keyword>
<keyword evidence="2" id="KW-0342">GTP-binding</keyword>
<name>A0A8E7B0X1_9EURY</name>
<dbReference type="InterPro" id="IPR048737">
    <property type="entry name" value="CetZ_C"/>
</dbReference>
<evidence type="ECO:0000259" key="4">
    <source>
        <dbReference type="SMART" id="SM00864"/>
    </source>
</evidence>
<evidence type="ECO:0000313" key="5">
    <source>
        <dbReference type="EMBL" id="QVV88367.1"/>
    </source>
</evidence>
<gene>
    <name evidence="5" type="ORF">KHC33_13695</name>
</gene>
<dbReference type="GO" id="GO:0003924">
    <property type="term" value="F:GTPase activity"/>
    <property type="evidence" value="ECO:0007669"/>
    <property type="project" value="InterPro"/>
</dbReference>